<evidence type="ECO:0000313" key="3">
    <source>
        <dbReference type="Proteomes" id="UP001163046"/>
    </source>
</evidence>
<feature type="region of interest" description="Disordered" evidence="1">
    <location>
        <begin position="1"/>
        <end position="30"/>
    </location>
</feature>
<sequence>MYWEGQEYKEEYSTKKRSSNGSGTAGPGKKLLKELNIKNQELATIGERCRHLESNYRALWVVNQTNQHLVNYLIGLGREMYWEGQEYKEEYTSLLNYCREQYYRSNAGTTPTENI</sequence>
<evidence type="ECO:0000313" key="2">
    <source>
        <dbReference type="EMBL" id="KAJ7321430.1"/>
    </source>
</evidence>
<comment type="caution">
    <text evidence="2">The sequence shown here is derived from an EMBL/GenBank/DDBJ whole genome shotgun (WGS) entry which is preliminary data.</text>
</comment>
<keyword evidence="3" id="KW-1185">Reference proteome</keyword>
<protein>
    <submittedName>
        <fullName evidence="2">Uncharacterized protein</fullName>
    </submittedName>
</protein>
<dbReference type="Proteomes" id="UP001163046">
    <property type="component" value="Unassembled WGS sequence"/>
</dbReference>
<accession>A0A9W9Y7P4</accession>
<name>A0A9W9Y7P4_9CNID</name>
<evidence type="ECO:0000256" key="1">
    <source>
        <dbReference type="SAM" id="MobiDB-lite"/>
    </source>
</evidence>
<proteinExistence type="predicted"/>
<reference evidence="2" key="1">
    <citation type="submission" date="2023-01" db="EMBL/GenBank/DDBJ databases">
        <title>Genome assembly of the deep-sea coral Lophelia pertusa.</title>
        <authorList>
            <person name="Herrera S."/>
            <person name="Cordes E."/>
        </authorList>
    </citation>
    <scope>NUCLEOTIDE SEQUENCE</scope>
    <source>
        <strain evidence="2">USNM1676648</strain>
        <tissue evidence="2">Polyp</tissue>
    </source>
</reference>
<gene>
    <name evidence="2" type="ORF">OS493_035004</name>
</gene>
<dbReference type="EMBL" id="MU827828">
    <property type="protein sequence ID" value="KAJ7321430.1"/>
    <property type="molecule type" value="Genomic_DNA"/>
</dbReference>
<dbReference type="AlphaFoldDB" id="A0A9W9Y7P4"/>
<feature type="compositionally biased region" description="Basic and acidic residues" evidence="1">
    <location>
        <begin position="1"/>
        <end position="14"/>
    </location>
</feature>
<organism evidence="2 3">
    <name type="scientific">Desmophyllum pertusum</name>
    <dbReference type="NCBI Taxonomy" id="174260"/>
    <lineage>
        <taxon>Eukaryota</taxon>
        <taxon>Metazoa</taxon>
        <taxon>Cnidaria</taxon>
        <taxon>Anthozoa</taxon>
        <taxon>Hexacorallia</taxon>
        <taxon>Scleractinia</taxon>
        <taxon>Caryophylliina</taxon>
        <taxon>Caryophylliidae</taxon>
        <taxon>Desmophyllum</taxon>
    </lineage>
</organism>